<dbReference type="EMBL" id="CP061173">
    <property type="protein sequence ID" value="QNR70416.1"/>
    <property type="molecule type" value="Genomic_DNA"/>
</dbReference>
<evidence type="ECO:0000313" key="1">
    <source>
        <dbReference type="EMBL" id="QNR70416.1"/>
    </source>
</evidence>
<geneLocation type="plasmid" evidence="1 2">
    <name>pPlas1</name>
</geneLocation>
<dbReference type="AlphaFoldDB" id="A0A7H0YH58"/>
<dbReference type="RefSeq" id="WP_190299723.1">
    <property type="nucleotide sequence ID" value="NZ_CP061173.1"/>
</dbReference>
<dbReference type="Proteomes" id="UP000516384">
    <property type="component" value="Plasmid pPlas1"/>
</dbReference>
<sequence length="369" mass="41978">MISVKRIESGKIVYEDFHDSVDLLGDGWQLHPELNRFYTDMTEGALNILHGDAPAYLLRELPEDAVLEMSNVYNPTEVWDYGGFVAYSTDEHKLELYEYYNDLIGTTVTFPYVRMIKEGVEYEGYGSEDGTNWDIRGAINFPDACLWGIALEGSAGETLKVNTLAVYKNTKLRFRALPLGGRVEVYDIRTSAPVLIDSADESSYEAEVSVFDYTMPLSINVKVYDSKGDLVADDNHKDVFGGDVYHCGNFLDVYYQDKPLDVFNNDFGYLDNFFKDYKLEIRNMIGVPHTNVNVEIKPFSNLVGQEEFGWEWVNICKDDNGAPDGNFGKVIKIDEIPADGNAFFWVRITRNSIPVKVDDYLMDFAINVW</sequence>
<reference evidence="1 2" key="1">
    <citation type="submission" date="2020-09" db="EMBL/GenBank/DDBJ databases">
        <title>Characterization of Paenibacillus peoriae strain ZF390 with broad-spectrum antimicrobial activity as a potential biocontrol agent.</title>
        <authorList>
            <person name="Li L."/>
            <person name="Zhao Y."/>
            <person name="Li B."/>
            <person name="Xie X."/>
        </authorList>
    </citation>
    <scope>NUCLEOTIDE SEQUENCE [LARGE SCALE GENOMIC DNA]</scope>
    <source>
        <strain evidence="1 2">ZF390</strain>
        <plasmid evidence="1 2">pPlas1</plasmid>
    </source>
</reference>
<gene>
    <name evidence="1" type="ORF">IAQ67_29120</name>
</gene>
<proteinExistence type="predicted"/>
<keyword evidence="1" id="KW-0614">Plasmid</keyword>
<name>A0A7H0YH58_9BACL</name>
<protein>
    <submittedName>
        <fullName evidence="1">Uncharacterized protein</fullName>
    </submittedName>
</protein>
<accession>A0A7H0YH58</accession>
<evidence type="ECO:0000313" key="2">
    <source>
        <dbReference type="Proteomes" id="UP000516384"/>
    </source>
</evidence>
<organism evidence="1 2">
    <name type="scientific">Paenibacillus peoriae</name>
    <dbReference type="NCBI Taxonomy" id="59893"/>
    <lineage>
        <taxon>Bacteria</taxon>
        <taxon>Bacillati</taxon>
        <taxon>Bacillota</taxon>
        <taxon>Bacilli</taxon>
        <taxon>Bacillales</taxon>
        <taxon>Paenibacillaceae</taxon>
        <taxon>Paenibacillus</taxon>
    </lineage>
</organism>